<feature type="non-terminal residue" evidence="2">
    <location>
        <position position="169"/>
    </location>
</feature>
<protein>
    <recommendedName>
        <fullName evidence="1">Extradiol ring-cleavage dioxygenase class III enzyme subunit B domain-containing protein</fullName>
    </recommendedName>
</protein>
<dbReference type="SUPFAM" id="SSF53213">
    <property type="entry name" value="LigB-like"/>
    <property type="match status" value="1"/>
</dbReference>
<name>A0A383BGC1_9ZZZZ</name>
<dbReference type="Gene3D" id="3.40.830.10">
    <property type="entry name" value="LigB-like"/>
    <property type="match status" value="1"/>
</dbReference>
<evidence type="ECO:0000313" key="2">
    <source>
        <dbReference type="EMBL" id="SVE19177.1"/>
    </source>
</evidence>
<dbReference type="InterPro" id="IPR004183">
    <property type="entry name" value="Xdiol_dOase_suB"/>
</dbReference>
<reference evidence="2" key="1">
    <citation type="submission" date="2018-05" db="EMBL/GenBank/DDBJ databases">
        <authorList>
            <person name="Lanie J.A."/>
            <person name="Ng W.-L."/>
            <person name="Kazmierczak K.M."/>
            <person name="Andrzejewski T.M."/>
            <person name="Davidsen T.M."/>
            <person name="Wayne K.J."/>
            <person name="Tettelin H."/>
            <person name="Glass J.I."/>
            <person name="Rusch D."/>
            <person name="Podicherti R."/>
            <person name="Tsui H.-C.T."/>
            <person name="Winkler M.E."/>
        </authorList>
    </citation>
    <scope>NUCLEOTIDE SEQUENCE</scope>
</reference>
<dbReference type="AlphaFoldDB" id="A0A383BGC1"/>
<dbReference type="Pfam" id="PF02900">
    <property type="entry name" value="LigB"/>
    <property type="match status" value="1"/>
</dbReference>
<gene>
    <name evidence="2" type="ORF">METZ01_LOCUS472031</name>
</gene>
<dbReference type="EMBL" id="UINC01200337">
    <property type="protein sequence ID" value="SVE19177.1"/>
    <property type="molecule type" value="Genomic_DNA"/>
</dbReference>
<accession>A0A383BGC1</accession>
<evidence type="ECO:0000259" key="1">
    <source>
        <dbReference type="Pfam" id="PF02900"/>
    </source>
</evidence>
<proteinExistence type="predicted"/>
<feature type="domain" description="Extradiol ring-cleavage dioxygenase class III enzyme subunit B" evidence="1">
    <location>
        <begin position="9"/>
        <end position="169"/>
    </location>
</feature>
<dbReference type="GO" id="GO:0016702">
    <property type="term" value="F:oxidoreductase activity, acting on single donors with incorporation of molecular oxygen, incorporation of two atoms of oxygen"/>
    <property type="evidence" value="ECO:0007669"/>
    <property type="project" value="UniProtKB-ARBA"/>
</dbReference>
<organism evidence="2">
    <name type="scientific">marine metagenome</name>
    <dbReference type="NCBI Taxonomy" id="408172"/>
    <lineage>
        <taxon>unclassified sequences</taxon>
        <taxon>metagenomes</taxon>
        <taxon>ecological metagenomes</taxon>
    </lineage>
</organism>
<dbReference type="GO" id="GO:0008198">
    <property type="term" value="F:ferrous iron binding"/>
    <property type="evidence" value="ECO:0007669"/>
    <property type="project" value="InterPro"/>
</dbReference>
<sequence length="169" mass="19196">MGEIVGVGLVSHAPTIMMTKEQRYALNDGKEISLVTGFQDMRREILEPLKPDVVIVIDTHWFTIVEFIVTSHQRRRGFYTSEELPRTMNSIPFDITGNPELANNIVERVNENGVRCSANDNEHLPIHYPTVNLLEYLQGNEQWLSMSICGTAKKEHFMKVGRGLKAAIE</sequence>